<evidence type="ECO:0000313" key="9">
    <source>
        <dbReference type="EMBL" id="KAK3203565.1"/>
    </source>
</evidence>
<protein>
    <recommendedName>
        <fullName evidence="8">Rhodopsin domain-containing protein</fullName>
    </recommendedName>
</protein>
<dbReference type="Pfam" id="PF20684">
    <property type="entry name" value="Fung_rhodopsin"/>
    <property type="match status" value="1"/>
</dbReference>
<name>A0AAN6LVL9_9PLEO</name>
<evidence type="ECO:0000256" key="4">
    <source>
        <dbReference type="ARBA" id="ARBA00023136"/>
    </source>
</evidence>
<evidence type="ECO:0000256" key="6">
    <source>
        <dbReference type="SAM" id="MobiDB-lite"/>
    </source>
</evidence>
<feature type="region of interest" description="Disordered" evidence="6">
    <location>
        <begin position="1"/>
        <end position="27"/>
    </location>
</feature>
<dbReference type="AlphaFoldDB" id="A0AAN6LVL9"/>
<evidence type="ECO:0000256" key="2">
    <source>
        <dbReference type="ARBA" id="ARBA00022692"/>
    </source>
</evidence>
<keyword evidence="2 7" id="KW-0812">Transmembrane</keyword>
<sequence>MAAPGIDLTQVPMARNPNGNPPDFDHGPSLAGSVQGVGVTLATVTLALLVTRLRVYGKANRGLLWDDIFLILSYIMALMYTVLASTLGRLCRHTWDTPLSEINEDYMKKLVSTSIVVGPMNFFAKAAILMLYYRVFNVEVWMRRACWILGIFFVAAYWQTGK</sequence>
<feature type="transmembrane region" description="Helical" evidence="7">
    <location>
        <begin position="110"/>
        <end position="133"/>
    </location>
</feature>
<dbReference type="InterPro" id="IPR052337">
    <property type="entry name" value="SAT4-like"/>
</dbReference>
<gene>
    <name evidence="9" type="ORF">GRF29_112g1727326</name>
</gene>
<dbReference type="Proteomes" id="UP001280581">
    <property type="component" value="Unassembled WGS sequence"/>
</dbReference>
<dbReference type="EMBL" id="WVTA01000011">
    <property type="protein sequence ID" value="KAK3203565.1"/>
    <property type="molecule type" value="Genomic_DNA"/>
</dbReference>
<evidence type="ECO:0000256" key="5">
    <source>
        <dbReference type="ARBA" id="ARBA00038359"/>
    </source>
</evidence>
<accession>A0AAN6LVL9</accession>
<evidence type="ECO:0000256" key="7">
    <source>
        <dbReference type="SAM" id="Phobius"/>
    </source>
</evidence>
<keyword evidence="3 7" id="KW-1133">Transmembrane helix</keyword>
<feature type="transmembrane region" description="Helical" evidence="7">
    <location>
        <begin position="30"/>
        <end position="51"/>
    </location>
</feature>
<comment type="caution">
    <text evidence="9">The sequence shown here is derived from an EMBL/GenBank/DDBJ whole genome shotgun (WGS) entry which is preliminary data.</text>
</comment>
<comment type="similarity">
    <text evidence="5">Belongs to the SAT4 family.</text>
</comment>
<evidence type="ECO:0000256" key="1">
    <source>
        <dbReference type="ARBA" id="ARBA00004141"/>
    </source>
</evidence>
<dbReference type="InterPro" id="IPR049326">
    <property type="entry name" value="Rhodopsin_dom_fungi"/>
</dbReference>
<evidence type="ECO:0000256" key="3">
    <source>
        <dbReference type="ARBA" id="ARBA00022989"/>
    </source>
</evidence>
<dbReference type="GO" id="GO:0016020">
    <property type="term" value="C:membrane"/>
    <property type="evidence" value="ECO:0007669"/>
    <property type="project" value="UniProtKB-SubCell"/>
</dbReference>
<feature type="transmembrane region" description="Helical" evidence="7">
    <location>
        <begin position="145"/>
        <end position="161"/>
    </location>
</feature>
<proteinExistence type="inferred from homology"/>
<reference evidence="9 10" key="1">
    <citation type="submission" date="2021-02" db="EMBL/GenBank/DDBJ databases">
        <title>Genome assembly of Pseudopithomyces chartarum.</title>
        <authorList>
            <person name="Jauregui R."/>
            <person name="Singh J."/>
            <person name="Voisey C."/>
        </authorList>
    </citation>
    <scope>NUCLEOTIDE SEQUENCE [LARGE SCALE GENOMIC DNA]</scope>
    <source>
        <strain evidence="9 10">AGR01</strain>
    </source>
</reference>
<dbReference type="PANTHER" id="PTHR33048">
    <property type="entry name" value="PTH11-LIKE INTEGRAL MEMBRANE PROTEIN (AFU_ORTHOLOGUE AFUA_5G11245)"/>
    <property type="match status" value="1"/>
</dbReference>
<evidence type="ECO:0000313" key="10">
    <source>
        <dbReference type="Proteomes" id="UP001280581"/>
    </source>
</evidence>
<keyword evidence="10" id="KW-1185">Reference proteome</keyword>
<keyword evidence="4 7" id="KW-0472">Membrane</keyword>
<dbReference type="PANTHER" id="PTHR33048:SF47">
    <property type="entry name" value="INTEGRAL MEMBRANE PROTEIN-RELATED"/>
    <property type="match status" value="1"/>
</dbReference>
<comment type="subcellular location">
    <subcellularLocation>
        <location evidence="1">Membrane</location>
        <topology evidence="1">Multi-pass membrane protein</topology>
    </subcellularLocation>
</comment>
<feature type="transmembrane region" description="Helical" evidence="7">
    <location>
        <begin position="63"/>
        <end position="90"/>
    </location>
</feature>
<organism evidence="9 10">
    <name type="scientific">Pseudopithomyces chartarum</name>
    <dbReference type="NCBI Taxonomy" id="1892770"/>
    <lineage>
        <taxon>Eukaryota</taxon>
        <taxon>Fungi</taxon>
        <taxon>Dikarya</taxon>
        <taxon>Ascomycota</taxon>
        <taxon>Pezizomycotina</taxon>
        <taxon>Dothideomycetes</taxon>
        <taxon>Pleosporomycetidae</taxon>
        <taxon>Pleosporales</taxon>
        <taxon>Massarineae</taxon>
        <taxon>Didymosphaeriaceae</taxon>
        <taxon>Pseudopithomyces</taxon>
    </lineage>
</organism>
<evidence type="ECO:0000259" key="8">
    <source>
        <dbReference type="Pfam" id="PF20684"/>
    </source>
</evidence>
<feature type="domain" description="Rhodopsin" evidence="8">
    <location>
        <begin position="58"/>
        <end position="157"/>
    </location>
</feature>